<evidence type="ECO:0000313" key="4">
    <source>
        <dbReference type="EMBL" id="KAK3332752.1"/>
    </source>
</evidence>
<dbReference type="PROSITE" id="PS50405">
    <property type="entry name" value="GST_CTER"/>
    <property type="match status" value="1"/>
</dbReference>
<sequence length="224" mass="25263">MADNNKTLQPIKVWGRIGPNPPKVAILLEELSLPYEIVDVAFSEVKSPEYVAVNPNGRLPAIHDPNTNLTLWESGAILEYLIERYDTQHKLSFAPGSNESYLAKQWLFFQTTGQGPYYGQAVWFKRNDPENKVAFERYVNEIHRVSAVVEGHLVAQGKKEGGDGPWLVGGRISYADLAWLPWQRVISKFLPTEEYDVAKYPAVAAWLAKIQEREPVKKVLATLG</sequence>
<gene>
    <name evidence="4" type="ORF">B0T19DRAFT_416455</name>
</gene>
<organism evidence="4 5">
    <name type="scientific">Cercophora scortea</name>
    <dbReference type="NCBI Taxonomy" id="314031"/>
    <lineage>
        <taxon>Eukaryota</taxon>
        <taxon>Fungi</taxon>
        <taxon>Dikarya</taxon>
        <taxon>Ascomycota</taxon>
        <taxon>Pezizomycotina</taxon>
        <taxon>Sordariomycetes</taxon>
        <taxon>Sordariomycetidae</taxon>
        <taxon>Sordariales</taxon>
        <taxon>Lasiosphaeriaceae</taxon>
        <taxon>Cercophora</taxon>
    </lineage>
</organism>
<comment type="caution">
    <text evidence="4">The sequence shown here is derived from an EMBL/GenBank/DDBJ whole genome shotgun (WGS) entry which is preliminary data.</text>
</comment>
<dbReference type="SFLD" id="SFLDG00358">
    <property type="entry name" value="Main_(cytGST)"/>
    <property type="match status" value="1"/>
</dbReference>
<dbReference type="EMBL" id="JAUEPO010000002">
    <property type="protein sequence ID" value="KAK3332752.1"/>
    <property type="molecule type" value="Genomic_DNA"/>
</dbReference>
<dbReference type="SFLD" id="SFLDS00019">
    <property type="entry name" value="Glutathione_Transferase_(cytos"/>
    <property type="match status" value="1"/>
</dbReference>
<dbReference type="InterPro" id="IPR010987">
    <property type="entry name" value="Glutathione-S-Trfase_C-like"/>
</dbReference>
<feature type="domain" description="GST N-terminal" evidence="2">
    <location>
        <begin position="8"/>
        <end position="89"/>
    </location>
</feature>
<feature type="domain" description="GST C-terminal" evidence="3">
    <location>
        <begin position="96"/>
        <end position="224"/>
    </location>
</feature>
<dbReference type="PANTHER" id="PTHR44051:SF23">
    <property type="entry name" value="GLUTATHIONE S-TRANSFERASE-LIKE PROTEIN TPCF"/>
    <property type="match status" value="1"/>
</dbReference>
<dbReference type="Pfam" id="PF02798">
    <property type="entry name" value="GST_N"/>
    <property type="match status" value="1"/>
</dbReference>
<dbReference type="InterPro" id="IPR004046">
    <property type="entry name" value="GST_C"/>
</dbReference>
<keyword evidence="5" id="KW-1185">Reference proteome</keyword>
<dbReference type="CDD" id="cd03048">
    <property type="entry name" value="GST_N_Ure2p_like"/>
    <property type="match status" value="1"/>
</dbReference>
<evidence type="ECO:0000259" key="2">
    <source>
        <dbReference type="PROSITE" id="PS50404"/>
    </source>
</evidence>
<dbReference type="SUPFAM" id="SSF47616">
    <property type="entry name" value="GST C-terminal domain-like"/>
    <property type="match status" value="1"/>
</dbReference>
<comment type="similarity">
    <text evidence="1">Belongs to the GST superfamily.</text>
</comment>
<dbReference type="InterPro" id="IPR040079">
    <property type="entry name" value="Glutathione_S-Trfase"/>
</dbReference>
<dbReference type="InterPro" id="IPR036249">
    <property type="entry name" value="Thioredoxin-like_sf"/>
</dbReference>
<evidence type="ECO:0000259" key="3">
    <source>
        <dbReference type="PROSITE" id="PS50405"/>
    </source>
</evidence>
<dbReference type="InterPro" id="IPR036282">
    <property type="entry name" value="Glutathione-S-Trfase_C_sf"/>
</dbReference>
<name>A0AAE0IWY3_9PEZI</name>
<dbReference type="SUPFAM" id="SSF52833">
    <property type="entry name" value="Thioredoxin-like"/>
    <property type="match status" value="1"/>
</dbReference>
<reference evidence="4" key="2">
    <citation type="submission" date="2023-06" db="EMBL/GenBank/DDBJ databases">
        <authorList>
            <consortium name="Lawrence Berkeley National Laboratory"/>
            <person name="Haridas S."/>
            <person name="Hensen N."/>
            <person name="Bonometti L."/>
            <person name="Westerberg I."/>
            <person name="Brannstrom I.O."/>
            <person name="Guillou S."/>
            <person name="Cros-Aarteil S."/>
            <person name="Calhoun S."/>
            <person name="Kuo A."/>
            <person name="Mondo S."/>
            <person name="Pangilinan J."/>
            <person name="Riley R."/>
            <person name="Labutti K."/>
            <person name="Andreopoulos B."/>
            <person name="Lipzen A."/>
            <person name="Chen C."/>
            <person name="Yanf M."/>
            <person name="Daum C."/>
            <person name="Ng V."/>
            <person name="Clum A."/>
            <person name="Steindorff A."/>
            <person name="Ohm R."/>
            <person name="Martin F."/>
            <person name="Silar P."/>
            <person name="Natvig D."/>
            <person name="Lalanne C."/>
            <person name="Gautier V."/>
            <person name="Ament-Velasquez S.L."/>
            <person name="Kruys A."/>
            <person name="Hutchinson M.I."/>
            <person name="Powell A.J."/>
            <person name="Barry K."/>
            <person name="Miller A.N."/>
            <person name="Grigoriev I.V."/>
            <person name="Debuchy R."/>
            <person name="Gladieux P."/>
            <person name="Thoren M.H."/>
            <person name="Johannesson H."/>
        </authorList>
    </citation>
    <scope>NUCLEOTIDE SEQUENCE</scope>
    <source>
        <strain evidence="4">SMH4131-1</strain>
    </source>
</reference>
<proteinExistence type="inferred from homology"/>
<evidence type="ECO:0000256" key="1">
    <source>
        <dbReference type="ARBA" id="ARBA00007409"/>
    </source>
</evidence>
<dbReference type="AlphaFoldDB" id="A0AAE0IWY3"/>
<evidence type="ECO:0000313" key="5">
    <source>
        <dbReference type="Proteomes" id="UP001286456"/>
    </source>
</evidence>
<dbReference type="InterPro" id="IPR004045">
    <property type="entry name" value="Glutathione_S-Trfase_N"/>
</dbReference>
<dbReference type="PANTHER" id="PTHR44051">
    <property type="entry name" value="GLUTATHIONE S-TRANSFERASE-RELATED"/>
    <property type="match status" value="1"/>
</dbReference>
<accession>A0AAE0IWY3</accession>
<dbReference type="Pfam" id="PF14497">
    <property type="entry name" value="GST_C_3"/>
    <property type="match status" value="1"/>
</dbReference>
<protein>
    <submittedName>
        <fullName evidence="4">Glutathione S-transferase</fullName>
    </submittedName>
</protein>
<dbReference type="Proteomes" id="UP001286456">
    <property type="component" value="Unassembled WGS sequence"/>
</dbReference>
<reference evidence="4" key="1">
    <citation type="journal article" date="2023" name="Mol. Phylogenet. Evol.">
        <title>Genome-scale phylogeny and comparative genomics of the fungal order Sordariales.</title>
        <authorList>
            <person name="Hensen N."/>
            <person name="Bonometti L."/>
            <person name="Westerberg I."/>
            <person name="Brannstrom I.O."/>
            <person name="Guillou S."/>
            <person name="Cros-Aarteil S."/>
            <person name="Calhoun S."/>
            <person name="Haridas S."/>
            <person name="Kuo A."/>
            <person name="Mondo S."/>
            <person name="Pangilinan J."/>
            <person name="Riley R."/>
            <person name="LaButti K."/>
            <person name="Andreopoulos B."/>
            <person name="Lipzen A."/>
            <person name="Chen C."/>
            <person name="Yan M."/>
            <person name="Daum C."/>
            <person name="Ng V."/>
            <person name="Clum A."/>
            <person name="Steindorff A."/>
            <person name="Ohm R.A."/>
            <person name="Martin F."/>
            <person name="Silar P."/>
            <person name="Natvig D.O."/>
            <person name="Lalanne C."/>
            <person name="Gautier V."/>
            <person name="Ament-Velasquez S.L."/>
            <person name="Kruys A."/>
            <person name="Hutchinson M.I."/>
            <person name="Powell A.J."/>
            <person name="Barry K."/>
            <person name="Miller A.N."/>
            <person name="Grigoriev I.V."/>
            <person name="Debuchy R."/>
            <person name="Gladieux P."/>
            <person name="Hiltunen Thoren M."/>
            <person name="Johannesson H."/>
        </authorList>
    </citation>
    <scope>NUCLEOTIDE SEQUENCE</scope>
    <source>
        <strain evidence="4">SMH4131-1</strain>
    </source>
</reference>
<dbReference type="Gene3D" id="1.20.1050.130">
    <property type="match status" value="1"/>
</dbReference>
<dbReference type="PROSITE" id="PS50404">
    <property type="entry name" value="GST_NTER"/>
    <property type="match status" value="1"/>
</dbReference>